<feature type="transmembrane region" description="Helical" evidence="1">
    <location>
        <begin position="34"/>
        <end position="53"/>
    </location>
</feature>
<dbReference type="GO" id="GO:0005886">
    <property type="term" value="C:plasma membrane"/>
    <property type="evidence" value="ECO:0007669"/>
    <property type="project" value="TreeGrafter"/>
</dbReference>
<dbReference type="InterPro" id="IPR005325">
    <property type="entry name" value="DUF308_memb"/>
</dbReference>
<dbReference type="RefSeq" id="WP_111184877.1">
    <property type="nucleotide sequence ID" value="NZ_POUD01000353.1"/>
</dbReference>
<keyword evidence="3" id="KW-1185">Reference proteome</keyword>
<dbReference type="EMBL" id="POUD01000353">
    <property type="protein sequence ID" value="PZG05515.1"/>
    <property type="molecule type" value="Genomic_DNA"/>
</dbReference>
<feature type="transmembrane region" description="Helical" evidence="1">
    <location>
        <begin position="121"/>
        <end position="142"/>
    </location>
</feature>
<organism evidence="2 3">
    <name type="scientific">Nonomuraea aridisoli</name>
    <dbReference type="NCBI Taxonomy" id="2070368"/>
    <lineage>
        <taxon>Bacteria</taxon>
        <taxon>Bacillati</taxon>
        <taxon>Actinomycetota</taxon>
        <taxon>Actinomycetes</taxon>
        <taxon>Streptosporangiales</taxon>
        <taxon>Streptosporangiaceae</taxon>
        <taxon>Nonomuraea</taxon>
    </lineage>
</organism>
<keyword evidence="1" id="KW-0472">Membrane</keyword>
<feature type="transmembrane region" description="Helical" evidence="1">
    <location>
        <begin position="148"/>
        <end position="170"/>
    </location>
</feature>
<evidence type="ECO:0000313" key="3">
    <source>
        <dbReference type="Proteomes" id="UP000249304"/>
    </source>
</evidence>
<proteinExistence type="predicted"/>
<dbReference type="PANTHER" id="PTHR34989:SF1">
    <property type="entry name" value="PROTEIN HDED"/>
    <property type="match status" value="1"/>
</dbReference>
<feature type="transmembrane region" description="Helical" evidence="1">
    <location>
        <begin position="65"/>
        <end position="83"/>
    </location>
</feature>
<dbReference type="OrthoDB" id="193343at2"/>
<protein>
    <recommendedName>
        <fullName evidence="4">HdeD family acid-resistance protein</fullName>
    </recommendedName>
</protein>
<dbReference type="Pfam" id="PF03729">
    <property type="entry name" value="DUF308"/>
    <property type="match status" value="2"/>
</dbReference>
<dbReference type="PANTHER" id="PTHR34989">
    <property type="entry name" value="PROTEIN HDED"/>
    <property type="match status" value="1"/>
</dbReference>
<keyword evidence="1" id="KW-1133">Transmembrane helix</keyword>
<comment type="caution">
    <text evidence="2">The sequence shown here is derived from an EMBL/GenBank/DDBJ whole genome shotgun (WGS) entry which is preliminary data.</text>
</comment>
<keyword evidence="1" id="KW-0812">Transmembrane</keyword>
<evidence type="ECO:0000313" key="2">
    <source>
        <dbReference type="EMBL" id="PZG05515.1"/>
    </source>
</evidence>
<evidence type="ECO:0000256" key="1">
    <source>
        <dbReference type="SAM" id="Phobius"/>
    </source>
</evidence>
<sequence length="180" mass="19313">MADVSRSWWLLLLRGLAAVVFGFLALLWPGITVLALVVFFGAYAAVSGVFALFAGFRHETRSRTWLIVTGIIGILAGIVAFVWPGITSLALLYVVAFWAIFSGVAEITAGIHLRKVIENEWAFIVAGALSVLVGVLLIIWPGAGLVSLAWLIGAFAILYGIAMIALALRVKNFTNRVGMP</sequence>
<dbReference type="Proteomes" id="UP000249304">
    <property type="component" value="Unassembled WGS sequence"/>
</dbReference>
<name>A0A2W2DK91_9ACTN</name>
<feature type="transmembrane region" description="Helical" evidence="1">
    <location>
        <begin position="7"/>
        <end position="28"/>
    </location>
</feature>
<reference evidence="2 3" key="1">
    <citation type="submission" date="2018-01" db="EMBL/GenBank/DDBJ databases">
        <title>Draft genome sequence of Nonomuraea sp. KC333.</title>
        <authorList>
            <person name="Sahin N."/>
            <person name="Saygin H."/>
            <person name="Ay H."/>
        </authorList>
    </citation>
    <scope>NUCLEOTIDE SEQUENCE [LARGE SCALE GENOMIC DNA]</scope>
    <source>
        <strain evidence="2 3">KC333</strain>
    </source>
</reference>
<dbReference type="InterPro" id="IPR052712">
    <property type="entry name" value="Acid_resist_chaperone_HdeD"/>
</dbReference>
<dbReference type="AlphaFoldDB" id="A0A2W2DK91"/>
<accession>A0A2W2DK91</accession>
<gene>
    <name evidence="2" type="ORF">C1J01_43405</name>
</gene>
<feature type="transmembrane region" description="Helical" evidence="1">
    <location>
        <begin position="89"/>
        <end position="109"/>
    </location>
</feature>
<evidence type="ECO:0008006" key="4">
    <source>
        <dbReference type="Google" id="ProtNLM"/>
    </source>
</evidence>